<dbReference type="OrthoDB" id="9765680at2"/>
<dbReference type="InterPro" id="IPR042099">
    <property type="entry name" value="ANL_N_sf"/>
</dbReference>
<dbReference type="EMBL" id="CP020772">
    <property type="protein sequence ID" value="ARI76559.1"/>
    <property type="molecule type" value="Genomic_DNA"/>
</dbReference>
<gene>
    <name evidence="3" type="ORF">HM131_06800</name>
</gene>
<dbReference type="STRING" id="402384.HM131_06800"/>
<name>A0A1W5ZTE6_9BACI</name>
<dbReference type="NCBIfam" id="NF004837">
    <property type="entry name" value="PRK06187.1"/>
    <property type="match status" value="1"/>
</dbReference>
<dbReference type="InterPro" id="IPR000873">
    <property type="entry name" value="AMP-dep_synth/lig_dom"/>
</dbReference>
<reference evidence="3 4" key="1">
    <citation type="submission" date="2017-04" db="EMBL/GenBank/DDBJ databases">
        <title>The whole genome sequencing and assembly of Halobacillus mangrovi strain.</title>
        <authorList>
            <person name="Lee S.-J."/>
            <person name="Park M.-K."/>
            <person name="Kim J.-Y."/>
            <person name="Lee Y.-J."/>
            <person name="Yi H."/>
            <person name="Bahn Y.-S."/>
            <person name="Kim J.F."/>
            <person name="Lee D.-W."/>
        </authorList>
    </citation>
    <scope>NUCLEOTIDE SEQUENCE [LARGE SCALE GENOMIC DNA]</scope>
    <source>
        <strain evidence="3 4">KTB 131</strain>
    </source>
</reference>
<dbReference type="KEGG" id="hmn:HM131_06800"/>
<keyword evidence="4" id="KW-1185">Reference proteome</keyword>
<dbReference type="Pfam" id="PF13193">
    <property type="entry name" value="AMP-binding_C"/>
    <property type="match status" value="1"/>
</dbReference>
<dbReference type="InterPro" id="IPR020845">
    <property type="entry name" value="AMP-binding_CS"/>
</dbReference>
<evidence type="ECO:0000313" key="3">
    <source>
        <dbReference type="EMBL" id="ARI76559.1"/>
    </source>
</evidence>
<dbReference type="InterPro" id="IPR045851">
    <property type="entry name" value="AMP-bd_C_sf"/>
</dbReference>
<dbReference type="Pfam" id="PF00501">
    <property type="entry name" value="AMP-binding"/>
    <property type="match status" value="1"/>
</dbReference>
<evidence type="ECO:0000313" key="4">
    <source>
        <dbReference type="Proteomes" id="UP000192527"/>
    </source>
</evidence>
<dbReference type="AlphaFoldDB" id="A0A1W5ZTE6"/>
<dbReference type="Proteomes" id="UP000192527">
    <property type="component" value="Chromosome"/>
</dbReference>
<accession>A0A1W5ZTE6</accession>
<evidence type="ECO:0000259" key="1">
    <source>
        <dbReference type="Pfam" id="PF00501"/>
    </source>
</evidence>
<dbReference type="InterPro" id="IPR025110">
    <property type="entry name" value="AMP-bd_C"/>
</dbReference>
<dbReference type="SUPFAM" id="SSF56801">
    <property type="entry name" value="Acetyl-CoA synthetase-like"/>
    <property type="match status" value="1"/>
</dbReference>
<dbReference type="PROSITE" id="PS00455">
    <property type="entry name" value="AMP_BINDING"/>
    <property type="match status" value="1"/>
</dbReference>
<dbReference type="PANTHER" id="PTHR43767">
    <property type="entry name" value="LONG-CHAIN-FATTY-ACID--COA LIGASE"/>
    <property type="match status" value="1"/>
</dbReference>
<keyword evidence="3" id="KW-0436">Ligase</keyword>
<dbReference type="Gene3D" id="3.40.50.12780">
    <property type="entry name" value="N-terminal domain of ligase-like"/>
    <property type="match status" value="1"/>
</dbReference>
<proteinExistence type="predicted"/>
<dbReference type="Gene3D" id="3.30.300.30">
    <property type="match status" value="1"/>
</dbReference>
<evidence type="ECO:0000259" key="2">
    <source>
        <dbReference type="Pfam" id="PF13193"/>
    </source>
</evidence>
<dbReference type="PANTHER" id="PTHR43767:SF1">
    <property type="entry name" value="NONRIBOSOMAL PEPTIDE SYNTHASE PES1 (EUROFUNG)-RELATED"/>
    <property type="match status" value="1"/>
</dbReference>
<dbReference type="GO" id="GO:0016878">
    <property type="term" value="F:acid-thiol ligase activity"/>
    <property type="evidence" value="ECO:0007669"/>
    <property type="project" value="UniProtKB-ARBA"/>
</dbReference>
<dbReference type="InterPro" id="IPR050237">
    <property type="entry name" value="ATP-dep_AMP-bd_enzyme"/>
</dbReference>
<organism evidence="3 4">
    <name type="scientific">Halobacillus mangrovi</name>
    <dbReference type="NCBI Taxonomy" id="402384"/>
    <lineage>
        <taxon>Bacteria</taxon>
        <taxon>Bacillati</taxon>
        <taxon>Bacillota</taxon>
        <taxon>Bacilli</taxon>
        <taxon>Bacillales</taxon>
        <taxon>Bacillaceae</taxon>
        <taxon>Halobacillus</taxon>
    </lineage>
</organism>
<dbReference type="RefSeq" id="WP_085029038.1">
    <property type="nucleotide sequence ID" value="NZ_CP020772.1"/>
</dbReference>
<feature type="domain" description="AMP-dependent synthetase/ligase" evidence="1">
    <location>
        <begin position="9"/>
        <end position="367"/>
    </location>
</feature>
<protein>
    <submittedName>
        <fullName evidence="3">O-succinylbenzoate--CoA ligase</fullName>
    </submittedName>
</protein>
<sequence>MNLSELLAYQSRKYPSKEGLVTLDDRITYAQWNQAVNQLAKALQRLGVNQNDKVVIHMSNTKEFVITYFAVQRIRAVAVPINAKFVFEEVSYIFNHCDGKVFLTDDLLFDQVSSLSEIYDGIFIKTKDSADGWLAFDELLQAEESSEVVSDANEEEEASILYTSGTTGKPKGVVFTHKNILAVASMMAVEMEMKPSSRMLHMMPLSHSAPLHLFLIGGTYVGATHVLAPTFSPDLLLELVSKERTTHFFGAPVAYLMTAKHPKVTETDLSWMKSWVYGGAPLSQSEVQFVQDQLDIDHLYCVYGLTEAGPNGTLLMPQEHASKAGSIGQRAALNCEIRLVDSEGQDVKPGEVGEILLKGEGNMKGYYKDEEQTEKAFRNRWLYTGDMAFKDNDGFFWVVDRKKDIIISGGLNIYPRETETNLLEHPHITDVALVGVPHPDWGETVKAFIIQDGTIEDIEAECRQYLHARLADYKIPRLYEEVTELPRNATGKLLKNKLREKARQV</sequence>
<feature type="domain" description="AMP-binding enzyme C-terminal" evidence="2">
    <location>
        <begin position="417"/>
        <end position="492"/>
    </location>
</feature>